<dbReference type="AlphaFoldDB" id="A0A1H6Z3Z0"/>
<name>A0A1H6Z3Z0_9PSED</name>
<reference evidence="3" key="1">
    <citation type="submission" date="2016-10" db="EMBL/GenBank/DDBJ databases">
        <authorList>
            <person name="Varghese N."/>
            <person name="Submissions S."/>
        </authorList>
    </citation>
    <scope>NUCLEOTIDE SEQUENCE [LARGE SCALE GENOMIC DNA]</scope>
    <source>
        <strain evidence="3">LMG 25967</strain>
    </source>
</reference>
<dbReference type="OrthoDB" id="9977759at2"/>
<feature type="region of interest" description="Disordered" evidence="1">
    <location>
        <begin position="346"/>
        <end position="372"/>
    </location>
</feature>
<feature type="compositionally biased region" description="Basic and acidic residues" evidence="1">
    <location>
        <begin position="455"/>
        <end position="464"/>
    </location>
</feature>
<accession>A0A1H6Z3Z0</accession>
<keyword evidence="3" id="KW-1185">Reference proteome</keyword>
<sequence>MSTLRIRNTSRIDLGQWDQDLPPAVLMYAASLPRAAAQVKRALAHWNTWLQLLHLGSLESAKGYCYWERFLTDHAVIYETGERSDYGLYEYIEETLCKKQLKPRGPLSFNEVKRRISILVQWQTHNQWNEKKDLRALSRLYQRFRAISQQPAQHITELPGSDACISNILRACQCTFQGGRDQALIALSQLLDCPLDDLAQMKCSDIQTDDWQVWSVRLPSQPSAAPMLLDLNTACKVVGWLFERAWRPGLEEKLFQLDNRTGPLTPPHIRLIFERRYRISQVLTKSYSDREPDMIADRRLLYANLSDTYLEELLSRQVKQLVSSIELAKKHEDCIRRAVERHIEERKRQAEREAKPLQHKARRKVERLREPDAWGPQSIERISCKAKINKRDTDWRNTDQVTGLQMPVCGQNAPSNPPTPDVKCNRDETTVSVHDGDWDAAIRQMHWHEHVYNQQEIESRRKESDDEQASWEDTILGKYES</sequence>
<feature type="compositionally biased region" description="Basic and acidic residues" evidence="1">
    <location>
        <begin position="346"/>
        <end position="356"/>
    </location>
</feature>
<evidence type="ECO:0000313" key="3">
    <source>
        <dbReference type="Proteomes" id="UP000242930"/>
    </source>
</evidence>
<organism evidence="2 3">
    <name type="scientific">Pseudomonas linyingensis</name>
    <dbReference type="NCBI Taxonomy" id="915471"/>
    <lineage>
        <taxon>Bacteria</taxon>
        <taxon>Pseudomonadati</taxon>
        <taxon>Pseudomonadota</taxon>
        <taxon>Gammaproteobacteria</taxon>
        <taxon>Pseudomonadales</taxon>
        <taxon>Pseudomonadaceae</taxon>
        <taxon>Pseudomonas</taxon>
    </lineage>
</organism>
<dbReference type="EMBL" id="FNZE01000009">
    <property type="protein sequence ID" value="SEJ48151.1"/>
    <property type="molecule type" value="Genomic_DNA"/>
</dbReference>
<evidence type="ECO:0000313" key="2">
    <source>
        <dbReference type="EMBL" id="SEJ48151.1"/>
    </source>
</evidence>
<gene>
    <name evidence="2" type="ORF">SAMN05216201_109155</name>
</gene>
<dbReference type="RefSeq" id="WP_139214675.1">
    <property type="nucleotide sequence ID" value="NZ_FNZE01000009.1"/>
</dbReference>
<proteinExistence type="predicted"/>
<dbReference type="Proteomes" id="UP000242930">
    <property type="component" value="Unassembled WGS sequence"/>
</dbReference>
<feature type="region of interest" description="Disordered" evidence="1">
    <location>
        <begin position="455"/>
        <end position="481"/>
    </location>
</feature>
<evidence type="ECO:0000256" key="1">
    <source>
        <dbReference type="SAM" id="MobiDB-lite"/>
    </source>
</evidence>
<dbReference type="STRING" id="915471.SAMN05216201_109155"/>
<feature type="compositionally biased region" description="Basic residues" evidence="1">
    <location>
        <begin position="357"/>
        <end position="366"/>
    </location>
</feature>
<protein>
    <submittedName>
        <fullName evidence="2">Uncharacterized protein</fullName>
    </submittedName>
</protein>